<dbReference type="Proteomes" id="UP000036106">
    <property type="component" value="Chromosome"/>
</dbReference>
<evidence type="ECO:0000256" key="8">
    <source>
        <dbReference type="SAM" id="Phobius"/>
    </source>
</evidence>
<reference evidence="10" key="1">
    <citation type="submission" date="2015-07" db="EMBL/GenBank/DDBJ databases">
        <title>Lactobacillus ginsenosidimutans/EMML 3141/ whole genome sequencing.</title>
        <authorList>
            <person name="Kim M.K."/>
            <person name="Im W.-T."/>
            <person name="Srinivasan S."/>
            <person name="Lee J.-J."/>
        </authorList>
    </citation>
    <scope>NUCLEOTIDE SEQUENCE [LARGE SCALE GENOMIC DNA]</scope>
    <source>
        <strain evidence="10">EMML 3041</strain>
    </source>
</reference>
<dbReference type="OrthoDB" id="2787520at2"/>
<gene>
    <name evidence="9" type="ORF">ABM34_11370</name>
</gene>
<dbReference type="InterPro" id="IPR050297">
    <property type="entry name" value="LipidA_mod_glycosyltrf_83"/>
</dbReference>
<feature type="transmembrane region" description="Helical" evidence="8">
    <location>
        <begin position="44"/>
        <end position="63"/>
    </location>
</feature>
<dbReference type="PANTHER" id="PTHR33908">
    <property type="entry name" value="MANNOSYLTRANSFERASE YKCB-RELATED"/>
    <property type="match status" value="1"/>
</dbReference>
<dbReference type="KEGG" id="lgn:ABM34_11370"/>
<dbReference type="GO" id="GO:0005886">
    <property type="term" value="C:plasma membrane"/>
    <property type="evidence" value="ECO:0007669"/>
    <property type="project" value="UniProtKB-SubCell"/>
</dbReference>
<feature type="transmembrane region" description="Helical" evidence="8">
    <location>
        <begin position="146"/>
        <end position="170"/>
    </location>
</feature>
<evidence type="ECO:0000256" key="4">
    <source>
        <dbReference type="ARBA" id="ARBA00022679"/>
    </source>
</evidence>
<feature type="transmembrane region" description="Helical" evidence="8">
    <location>
        <begin position="452"/>
        <end position="472"/>
    </location>
</feature>
<evidence type="ECO:0008006" key="11">
    <source>
        <dbReference type="Google" id="ProtNLM"/>
    </source>
</evidence>
<evidence type="ECO:0000256" key="2">
    <source>
        <dbReference type="ARBA" id="ARBA00022475"/>
    </source>
</evidence>
<evidence type="ECO:0000256" key="3">
    <source>
        <dbReference type="ARBA" id="ARBA00022676"/>
    </source>
</evidence>
<feature type="transmembrane region" description="Helical" evidence="8">
    <location>
        <begin position="428"/>
        <end position="446"/>
    </location>
</feature>
<accession>A0A0H4QI20</accession>
<dbReference type="GO" id="GO:0009103">
    <property type="term" value="P:lipopolysaccharide biosynthetic process"/>
    <property type="evidence" value="ECO:0007669"/>
    <property type="project" value="UniProtKB-ARBA"/>
</dbReference>
<feature type="transmembrane region" description="Helical" evidence="8">
    <location>
        <begin position="400"/>
        <end position="421"/>
    </location>
</feature>
<keyword evidence="4" id="KW-0808">Transferase</keyword>
<proteinExistence type="predicted"/>
<feature type="transmembrane region" description="Helical" evidence="8">
    <location>
        <begin position="228"/>
        <end position="261"/>
    </location>
</feature>
<evidence type="ECO:0000256" key="7">
    <source>
        <dbReference type="ARBA" id="ARBA00023136"/>
    </source>
</evidence>
<dbReference type="STRING" id="1007676.ABM34_11370"/>
<evidence type="ECO:0000256" key="5">
    <source>
        <dbReference type="ARBA" id="ARBA00022692"/>
    </source>
</evidence>
<dbReference type="AlphaFoldDB" id="A0A0H4QI20"/>
<feature type="transmembrane region" description="Helical" evidence="8">
    <location>
        <begin position="75"/>
        <end position="94"/>
    </location>
</feature>
<dbReference type="GO" id="GO:0016763">
    <property type="term" value="F:pentosyltransferase activity"/>
    <property type="evidence" value="ECO:0007669"/>
    <property type="project" value="TreeGrafter"/>
</dbReference>
<evidence type="ECO:0000256" key="1">
    <source>
        <dbReference type="ARBA" id="ARBA00004651"/>
    </source>
</evidence>
<dbReference type="EMBL" id="CP012034">
    <property type="protein sequence ID" value="AKP68074.1"/>
    <property type="molecule type" value="Genomic_DNA"/>
</dbReference>
<keyword evidence="3" id="KW-0328">Glycosyltransferase</keyword>
<sequence length="487" mass="55588">MINKFQKTISWITLVCVALFTTVVFVQMWHNLFKNYFPFNPGRYAGLLIVGLILVLVVGFILYKLKDDNRVTNRVILLVLLAIFAVVGIMWINFVPNTQLSDFGGFWSHAKDVLDGKKIYHFDNDYFAKWAYQTGYLAYVVGATKIFGYHIAAIQYLNVLYQVLILWVVYELVVKIFDNIKMARLSVLLLMINLDWFALNSQADNQYLGSLLFLTTFYLILQDKYWTYILAGLTLALGSIIRPIGPVIIAGIVVFALVYMFMRNNKFQLSGIYKLLVVLAVYFVIFSGAGMLIKSSGLNEYGLSNRDTEWKFVIGLDENSKGVYDTALVNSFDMNQSRAKVLKQEKEVVHEHVEQLNKTHGWFNLFQAKLATLWSKRATGIDFTGIEVNHSPVTVNVVQFVGYVGSILTIIFSWIGSLKLFKFNYKNGLFLLLLPLMAFVIVQLLIEVQGRYRIEFIPVLAVLGGTGLYTIFDWIKTSWSGRHGRSI</sequence>
<evidence type="ECO:0000256" key="6">
    <source>
        <dbReference type="ARBA" id="ARBA00022989"/>
    </source>
</evidence>
<dbReference type="PATRIC" id="fig|1007676.4.peg.2300"/>
<protein>
    <recommendedName>
        <fullName evidence="11">Glycosyltransferase RgtA/B/C/D-like domain-containing protein</fullName>
    </recommendedName>
</protein>
<comment type="subcellular location">
    <subcellularLocation>
        <location evidence="1">Cell membrane</location>
        <topology evidence="1">Multi-pass membrane protein</topology>
    </subcellularLocation>
</comment>
<keyword evidence="2" id="KW-1003">Cell membrane</keyword>
<keyword evidence="6 8" id="KW-1133">Transmembrane helix</keyword>
<feature type="transmembrane region" description="Helical" evidence="8">
    <location>
        <begin position="273"/>
        <end position="293"/>
    </location>
</feature>
<evidence type="ECO:0000313" key="10">
    <source>
        <dbReference type="Proteomes" id="UP000036106"/>
    </source>
</evidence>
<dbReference type="PANTHER" id="PTHR33908:SF11">
    <property type="entry name" value="MEMBRANE PROTEIN"/>
    <property type="match status" value="1"/>
</dbReference>
<dbReference type="RefSeq" id="WP_048705843.1">
    <property type="nucleotide sequence ID" value="NZ_CP012034.1"/>
</dbReference>
<keyword evidence="7 8" id="KW-0472">Membrane</keyword>
<name>A0A0H4QI20_9LACO</name>
<feature type="transmembrane region" description="Helical" evidence="8">
    <location>
        <begin position="12"/>
        <end position="32"/>
    </location>
</feature>
<keyword evidence="10" id="KW-1185">Reference proteome</keyword>
<evidence type="ECO:0000313" key="9">
    <source>
        <dbReference type="EMBL" id="AKP68074.1"/>
    </source>
</evidence>
<organism evidence="9 10">
    <name type="scientific">Companilactobacillus ginsenosidimutans</name>
    <dbReference type="NCBI Taxonomy" id="1007676"/>
    <lineage>
        <taxon>Bacteria</taxon>
        <taxon>Bacillati</taxon>
        <taxon>Bacillota</taxon>
        <taxon>Bacilli</taxon>
        <taxon>Lactobacillales</taxon>
        <taxon>Lactobacillaceae</taxon>
        <taxon>Companilactobacillus</taxon>
    </lineage>
</organism>
<keyword evidence="5 8" id="KW-0812">Transmembrane</keyword>